<feature type="domain" description="KOW" evidence="14">
    <location>
        <begin position="392"/>
        <end position="419"/>
    </location>
</feature>
<evidence type="ECO:0000259" key="14">
    <source>
        <dbReference type="SMART" id="SM00739"/>
    </source>
</evidence>
<dbReference type="InterPro" id="IPR008991">
    <property type="entry name" value="Translation_prot_SH3-like_sf"/>
</dbReference>
<dbReference type="InterPro" id="IPR014722">
    <property type="entry name" value="Rib_uL2_dom2"/>
</dbReference>
<dbReference type="GO" id="GO:0006368">
    <property type="term" value="P:transcription elongation by RNA polymerase II"/>
    <property type="evidence" value="ECO:0007669"/>
    <property type="project" value="TreeGrafter"/>
</dbReference>
<gene>
    <name evidence="16" type="ORF">BOTBODRAFT_103794</name>
</gene>
<dbReference type="InterPro" id="IPR041973">
    <property type="entry name" value="KOW_Spt5_1"/>
</dbReference>
<feature type="compositionally biased region" description="Gly residues" evidence="12">
    <location>
        <begin position="825"/>
        <end position="850"/>
    </location>
</feature>
<dbReference type="Pfam" id="PF23042">
    <property type="entry name" value="KOW1_SPT5"/>
    <property type="match status" value="1"/>
</dbReference>
<dbReference type="PANTHER" id="PTHR11125:SF7">
    <property type="entry name" value="TRANSCRIPTION ELONGATION FACTOR SPT5"/>
    <property type="match status" value="1"/>
</dbReference>
<keyword evidence="6" id="KW-0804">Transcription</keyword>
<dbReference type="CDD" id="cd06085">
    <property type="entry name" value="KOW_Spt5_5"/>
    <property type="match status" value="1"/>
</dbReference>
<dbReference type="STRING" id="930990.A0A067N2M7"/>
<dbReference type="Proteomes" id="UP000027195">
    <property type="component" value="Unassembled WGS sequence"/>
</dbReference>
<feature type="compositionally biased region" description="Polar residues" evidence="12">
    <location>
        <begin position="747"/>
        <end position="761"/>
    </location>
</feature>
<dbReference type="CDD" id="cd06084">
    <property type="entry name" value="KOW_Spt5_4"/>
    <property type="match status" value="1"/>
</dbReference>
<proteinExistence type="inferred from homology"/>
<feature type="region of interest" description="Disordered" evidence="12">
    <location>
        <begin position="277"/>
        <end position="298"/>
    </location>
</feature>
<evidence type="ECO:0000256" key="7">
    <source>
        <dbReference type="ARBA" id="ARBA00023242"/>
    </source>
</evidence>
<dbReference type="InterPro" id="IPR024945">
    <property type="entry name" value="Spt5_C_dom"/>
</dbReference>
<keyword evidence="5" id="KW-0507">mRNA processing</keyword>
<evidence type="ECO:0000256" key="8">
    <source>
        <dbReference type="ARBA" id="ARBA00024691"/>
    </source>
</evidence>
<dbReference type="Gene3D" id="3.30.70.940">
    <property type="entry name" value="NusG, N-terminal domain"/>
    <property type="match status" value="1"/>
</dbReference>
<feature type="domain" description="KOW" evidence="14">
    <location>
        <begin position="567"/>
        <end position="592"/>
    </location>
</feature>
<evidence type="ECO:0000256" key="5">
    <source>
        <dbReference type="ARBA" id="ARBA00022664"/>
    </source>
</evidence>
<dbReference type="InterPro" id="IPR041977">
    <property type="entry name" value="KOW_Spt5_4"/>
</dbReference>
<evidence type="ECO:0000256" key="6">
    <source>
        <dbReference type="ARBA" id="ARBA00023163"/>
    </source>
</evidence>
<dbReference type="SMART" id="SM00739">
    <property type="entry name" value="KOW"/>
    <property type="match status" value="5"/>
</dbReference>
<feature type="domain" description="KOW" evidence="14">
    <location>
        <begin position="660"/>
        <end position="687"/>
    </location>
</feature>
<sequence length="974" mass="106993">DDDEDDDEDEDEDDEEDEDEDEEEESGRGRKKQKRRHKNLNRFLDVEAEVDDDDEDIDEDDEELVKETRDFIAEDEGLDGEDGIRRITADHQRFARREREISDLDAAQIAQNIKERYVRPAARYLGDGEVPQRLLMPSVNDPFLWQVRVKPGRERDLVFSIMRKFMDLEFSPRPLDVMSAFQRDSLPGMIYVEARNEQHVRQAINGLVGVYPSRGITLVPIDEMASLLRIKKQQTVIAPGSWVRIKRGKYAGDLAQVLDVTDNGEEAGLKLIPRIDLNPQEGDNRKRKKTTTGQPLTFRPPQRFFNVEEVTKVYGNKSCVRRGGKYVFNQETYSYGYLEKDIRISGLVTENVNPTLDEITRFSAGDGENGEGGNNVDLSVIADAARKAATVVLQPGDHVEVFEGEQTGVHGIVESIRDDIVIFRAKHVDLEGQRIEVPASSVRKRFKPGDHVKVMAGKNADETGLVVSVVNNVVTIWSDISNQEVTVFSKDVREAAEVGASTNIVGEYELHDLVQLEYQTVGVIFKTERVTFRVLDQNGMVRVVQPHQITMRKESKRAIATDSQGHPLRVNDNVKETDGAGRRGIVLHIHQSHYAFLHNREIAENGGVFVVGARSLVSVAPKSNAGRPAGPDLSKMNPALAGGATGGMVGSGNMGRGPRDKLIGTAIVVVKGDFKGYLGTIKDTNGQMIRVELHTGNKIITVEKDKLRRKNPNGQIEPLESTGYGMGPPAATPRGGFANGRTPNPYAGSQTPGWGTNSGRTPNPYADGGRTPAWTASSRTPNPYADGSKTPAWNASSRTPNPYATDGGRTPAWNASARTPNPYAAGGGRTPGTGANAGGGTPSRGWGGATPGRAGASNGWATPGRASGSSGWGGATPAAGSSSTANTSGWDDVPDSTPEWSATNDAWVCFYTCNHLQSLTWFTWFPVLYRVHRRRLSPPRRHTSAPPRHRIRHLHQHLSGIMMSGRLESHFTRL</sequence>
<protein>
    <recommendedName>
        <fullName evidence="3">Transcription elongation factor SPT5</fullName>
    </recommendedName>
    <alternativeName>
        <fullName evidence="10 11">Chromatin Elongation factor SPT5</fullName>
    </alternativeName>
    <alternativeName>
        <fullName evidence="4">Transcription elongation factor spt5</fullName>
    </alternativeName>
</protein>
<dbReference type="HOGENOM" id="CLU_003537_1_1_1"/>
<dbReference type="FunFam" id="2.30.30.30:FF:000018">
    <property type="entry name" value="Transcription elongation factor SPT5"/>
    <property type="match status" value="1"/>
</dbReference>
<evidence type="ECO:0000313" key="17">
    <source>
        <dbReference type="Proteomes" id="UP000027195"/>
    </source>
</evidence>
<dbReference type="Pfam" id="PF23284">
    <property type="entry name" value="KOW2_Spt5"/>
    <property type="match status" value="1"/>
</dbReference>
<dbReference type="PIRSF" id="PIRSF036945">
    <property type="entry name" value="Spt5"/>
    <property type="match status" value="1"/>
</dbReference>
<feature type="compositionally biased region" description="Acidic residues" evidence="12">
    <location>
        <begin position="1"/>
        <end position="25"/>
    </location>
</feature>
<evidence type="ECO:0000256" key="2">
    <source>
        <dbReference type="ARBA" id="ARBA00006956"/>
    </source>
</evidence>
<keyword evidence="7" id="KW-0539">Nucleus</keyword>
<dbReference type="Pfam" id="PF00467">
    <property type="entry name" value="KOW"/>
    <property type="match status" value="1"/>
</dbReference>
<evidence type="ECO:0000256" key="11">
    <source>
        <dbReference type="ARBA" id="ARBA00031006"/>
    </source>
</evidence>
<evidence type="ECO:0000256" key="10">
    <source>
        <dbReference type="ARBA" id="ARBA00029865"/>
    </source>
</evidence>
<comment type="subunit">
    <text evidence="9">Component of the SPT4-SPT5 complex. Interacts with RNA polymerase II.</text>
</comment>
<evidence type="ECO:0000256" key="12">
    <source>
        <dbReference type="SAM" id="MobiDB-lite"/>
    </source>
</evidence>
<dbReference type="Pfam" id="PF23290">
    <property type="entry name" value="KOW5_SPT5"/>
    <property type="match status" value="1"/>
</dbReference>
<dbReference type="CDD" id="cd06083">
    <property type="entry name" value="KOW_Spt5_3"/>
    <property type="match status" value="1"/>
</dbReference>
<name>A0A067N2M7_BOTB1</name>
<dbReference type="EMBL" id="KL198021">
    <property type="protein sequence ID" value="KDQ18362.1"/>
    <property type="molecule type" value="Genomic_DNA"/>
</dbReference>
<comment type="similarity">
    <text evidence="2">Belongs to the SPT5 family.</text>
</comment>
<accession>A0A067N2M7</accession>
<dbReference type="InParanoid" id="A0A067N2M7"/>
<dbReference type="Pfam" id="PF11942">
    <property type="entry name" value="Spt5_N"/>
    <property type="match status" value="1"/>
</dbReference>
<dbReference type="Pfam" id="PF23037">
    <property type="entry name" value="KOWx_SPT5"/>
    <property type="match status" value="1"/>
</dbReference>
<dbReference type="SMART" id="SM01104">
    <property type="entry name" value="CTD"/>
    <property type="match status" value="1"/>
</dbReference>
<dbReference type="SUPFAM" id="SSF50104">
    <property type="entry name" value="Translation proteins SH3-like domain"/>
    <property type="match status" value="1"/>
</dbReference>
<dbReference type="InterPro" id="IPR041978">
    <property type="entry name" value="KOW_Spt5_5"/>
</dbReference>
<dbReference type="FunCoup" id="A0A067N2M7">
    <property type="interactions" value="732"/>
</dbReference>
<dbReference type="Gene3D" id="2.30.30.30">
    <property type="match status" value="3"/>
</dbReference>
<evidence type="ECO:0000259" key="13">
    <source>
        <dbReference type="SMART" id="SM00738"/>
    </source>
</evidence>
<dbReference type="InterPro" id="IPR022581">
    <property type="entry name" value="Spt5_N"/>
</dbReference>
<dbReference type="SMART" id="SM00738">
    <property type="entry name" value="NGN"/>
    <property type="match status" value="1"/>
</dbReference>
<feature type="compositionally biased region" description="Polar residues" evidence="12">
    <location>
        <begin position="791"/>
        <end position="802"/>
    </location>
</feature>
<dbReference type="AlphaFoldDB" id="A0A067N2M7"/>
<dbReference type="InterPro" id="IPR006645">
    <property type="entry name" value="NGN-like_dom"/>
</dbReference>
<dbReference type="GO" id="GO:0006397">
    <property type="term" value="P:mRNA processing"/>
    <property type="evidence" value="ECO:0007669"/>
    <property type="project" value="UniProtKB-KW"/>
</dbReference>
<evidence type="ECO:0000256" key="4">
    <source>
        <dbReference type="ARBA" id="ARBA00021370"/>
    </source>
</evidence>
<feature type="domain" description="KOW" evidence="14">
    <location>
        <begin position="236"/>
        <end position="263"/>
    </location>
</feature>
<comment type="function">
    <text evidence="8">The SPT4-SPT5 complex mediates both activation and inhibition of transcription elongation, and plays a role in pre-mRNA processing. This complex seems to be important for the stability of the RNA polymerase II elongation machinery on the chromatin template but not for the inherent ability of this machinery to translocate down the gene.</text>
</comment>
<dbReference type="FunFam" id="3.30.70.940:FF:000005">
    <property type="entry name" value="Transcription elongation factor SPT5"/>
    <property type="match status" value="1"/>
</dbReference>
<evidence type="ECO:0000256" key="9">
    <source>
        <dbReference type="ARBA" id="ARBA00025870"/>
    </source>
</evidence>
<evidence type="ECO:0000256" key="3">
    <source>
        <dbReference type="ARBA" id="ARBA00020181"/>
    </source>
</evidence>
<feature type="domain" description="KOW" evidence="14">
    <location>
        <begin position="445"/>
        <end position="472"/>
    </location>
</feature>
<dbReference type="GO" id="GO:0003729">
    <property type="term" value="F:mRNA binding"/>
    <property type="evidence" value="ECO:0007669"/>
    <property type="project" value="TreeGrafter"/>
</dbReference>
<dbReference type="PANTHER" id="PTHR11125">
    <property type="entry name" value="SUPPRESSOR OF TY 5"/>
    <property type="match status" value="1"/>
</dbReference>
<dbReference type="CDD" id="cd06082">
    <property type="entry name" value="KOW_Spt5_2"/>
    <property type="match status" value="1"/>
</dbReference>
<dbReference type="GO" id="GO:0032044">
    <property type="term" value="C:DSIF complex"/>
    <property type="evidence" value="ECO:0007669"/>
    <property type="project" value="TreeGrafter"/>
</dbReference>
<evidence type="ECO:0000313" key="16">
    <source>
        <dbReference type="EMBL" id="KDQ18362.1"/>
    </source>
</evidence>
<dbReference type="InterPro" id="IPR039659">
    <property type="entry name" value="SPT5"/>
</dbReference>
<organism evidence="16 17">
    <name type="scientific">Botryobasidium botryosum (strain FD-172 SS1)</name>
    <dbReference type="NCBI Taxonomy" id="930990"/>
    <lineage>
        <taxon>Eukaryota</taxon>
        <taxon>Fungi</taxon>
        <taxon>Dikarya</taxon>
        <taxon>Basidiomycota</taxon>
        <taxon>Agaricomycotina</taxon>
        <taxon>Agaricomycetes</taxon>
        <taxon>Cantharellales</taxon>
        <taxon>Botryobasidiaceae</taxon>
        <taxon>Botryobasidium</taxon>
    </lineage>
</organism>
<dbReference type="InterPro" id="IPR017071">
    <property type="entry name" value="TF_Spt5_eukaryote"/>
</dbReference>
<dbReference type="InterPro" id="IPR041975">
    <property type="entry name" value="KOW_Spt5_2"/>
</dbReference>
<comment type="subcellular location">
    <subcellularLocation>
        <location evidence="1">Nucleus</location>
    </subcellularLocation>
</comment>
<dbReference type="Pfam" id="PF12815">
    <property type="entry name" value="CTD"/>
    <property type="match status" value="1"/>
</dbReference>
<dbReference type="InterPro" id="IPR005100">
    <property type="entry name" value="NGN-domain"/>
</dbReference>
<evidence type="ECO:0000259" key="15">
    <source>
        <dbReference type="SMART" id="SM01104"/>
    </source>
</evidence>
<feature type="region of interest" description="Disordered" evidence="12">
    <location>
        <begin position="1"/>
        <end position="36"/>
    </location>
</feature>
<evidence type="ECO:0000256" key="1">
    <source>
        <dbReference type="ARBA" id="ARBA00004123"/>
    </source>
</evidence>
<dbReference type="CDD" id="cd09888">
    <property type="entry name" value="NGN_Euk"/>
    <property type="match status" value="1"/>
</dbReference>
<dbReference type="GO" id="GO:0006357">
    <property type="term" value="P:regulation of transcription by RNA polymerase II"/>
    <property type="evidence" value="ECO:0007669"/>
    <property type="project" value="InterPro"/>
</dbReference>
<dbReference type="Pfam" id="PF23291">
    <property type="entry name" value="KOW4_SPT5"/>
    <property type="match status" value="1"/>
</dbReference>
<dbReference type="InterPro" id="IPR039385">
    <property type="entry name" value="NGN_Euk"/>
</dbReference>
<feature type="domain" description="NusG-like N-terminal" evidence="13">
    <location>
        <begin position="141"/>
        <end position="231"/>
    </location>
</feature>
<feature type="non-terminal residue" evidence="16">
    <location>
        <position position="1"/>
    </location>
</feature>
<dbReference type="InterPro" id="IPR041976">
    <property type="entry name" value="KOW_Spt5_3"/>
</dbReference>
<feature type="compositionally biased region" description="Low complexity" evidence="12">
    <location>
        <begin position="864"/>
        <end position="889"/>
    </location>
</feature>
<dbReference type="OrthoDB" id="28901at2759"/>
<dbReference type="FunFam" id="2.30.30.30:FF:000029">
    <property type="entry name" value="Transcription elongation factor SPT5"/>
    <property type="match status" value="1"/>
</dbReference>
<dbReference type="GO" id="GO:0032784">
    <property type="term" value="P:regulation of DNA-templated transcription elongation"/>
    <property type="evidence" value="ECO:0007669"/>
    <property type="project" value="InterPro"/>
</dbReference>
<keyword evidence="17" id="KW-1185">Reference proteome</keyword>
<dbReference type="GO" id="GO:0000785">
    <property type="term" value="C:chromatin"/>
    <property type="evidence" value="ECO:0007669"/>
    <property type="project" value="UniProtKB-ARBA"/>
</dbReference>
<feature type="region of interest" description="Disordered" evidence="12">
    <location>
        <begin position="711"/>
        <end position="897"/>
    </location>
</feature>
<feature type="domain" description="Spt5 C-terminal" evidence="15">
    <location>
        <begin position="748"/>
        <end position="898"/>
    </location>
</feature>
<dbReference type="InterPro" id="IPR057936">
    <property type="entry name" value="KOWx_Spt5"/>
</dbReference>
<dbReference type="InterPro" id="IPR036735">
    <property type="entry name" value="NGN_dom_sf"/>
</dbReference>
<dbReference type="Pfam" id="PF03439">
    <property type="entry name" value="Spt5-NGN"/>
    <property type="match status" value="1"/>
</dbReference>
<dbReference type="InterPro" id="IPR005824">
    <property type="entry name" value="KOW"/>
</dbReference>
<reference evidence="17" key="1">
    <citation type="journal article" date="2014" name="Proc. Natl. Acad. Sci. U.S.A.">
        <title>Extensive sampling of basidiomycete genomes demonstrates inadequacy of the white-rot/brown-rot paradigm for wood decay fungi.</title>
        <authorList>
            <person name="Riley R."/>
            <person name="Salamov A.A."/>
            <person name="Brown D.W."/>
            <person name="Nagy L.G."/>
            <person name="Floudas D."/>
            <person name="Held B.W."/>
            <person name="Levasseur A."/>
            <person name="Lombard V."/>
            <person name="Morin E."/>
            <person name="Otillar R."/>
            <person name="Lindquist E.A."/>
            <person name="Sun H."/>
            <person name="LaButti K.M."/>
            <person name="Schmutz J."/>
            <person name="Jabbour D."/>
            <person name="Luo H."/>
            <person name="Baker S.E."/>
            <person name="Pisabarro A.G."/>
            <person name="Walton J.D."/>
            <person name="Blanchette R.A."/>
            <person name="Henrissat B."/>
            <person name="Martin F."/>
            <person name="Cullen D."/>
            <person name="Hibbett D.S."/>
            <person name="Grigoriev I.V."/>
        </authorList>
    </citation>
    <scope>NUCLEOTIDE SEQUENCE [LARGE SCALE GENOMIC DNA]</scope>
    <source>
        <strain evidence="17">FD-172 SS1</strain>
    </source>
</reference>
<dbReference type="CDD" id="cd06081">
    <property type="entry name" value="KOW_Spt5_1"/>
    <property type="match status" value="1"/>
</dbReference>